<keyword evidence="2" id="KW-1185">Reference proteome</keyword>
<evidence type="ECO:0000313" key="2">
    <source>
        <dbReference type="Proteomes" id="UP000202181"/>
    </source>
</evidence>
<dbReference type="RefSeq" id="YP_009290833.1">
    <property type="nucleotide sequence ID" value="NC_031107.2"/>
</dbReference>
<dbReference type="EMBL" id="KX397364">
    <property type="protein sequence ID" value="ANZ48228.1"/>
    <property type="molecule type" value="Genomic_DNA"/>
</dbReference>
<evidence type="ECO:0000313" key="1">
    <source>
        <dbReference type="EMBL" id="ANZ48228.1"/>
    </source>
</evidence>
<dbReference type="KEGG" id="vg:29057165"/>
<name>A0A1B2IAD0_9CAUD</name>
<organism evidence="1 2">
    <name type="scientific">Erwinia phage vB_EamM_Asesino</name>
    <dbReference type="NCBI Taxonomy" id="1883370"/>
    <lineage>
        <taxon>Viruses</taxon>
        <taxon>Duplodnaviria</taxon>
        <taxon>Heunggongvirae</taxon>
        <taxon>Uroviricota</taxon>
        <taxon>Caudoviricetes</taxon>
        <taxon>Chimalliviridae</taxon>
        <taxon>Erskinevirus</taxon>
        <taxon>Erskinevirus asesino</taxon>
    </lineage>
</organism>
<sequence length="63" mass="7272">MSVENEVVELIEDGYLVGYYFPPTEEEKRIHQVWLVTNMKPNPAMDSVGINLPGHSPWGWGKW</sequence>
<accession>A0A1B2IAD0</accession>
<proteinExistence type="predicted"/>
<gene>
    <name evidence="1" type="ORF">ASESINO_215</name>
</gene>
<reference evidence="1" key="1">
    <citation type="submission" date="2016-06" db="EMBL/GenBank/DDBJ databases">
        <authorList>
            <person name="Berg J.A."/>
            <person name="Hyde J.R."/>
            <person name="Breakwell D.P."/>
            <person name="Hope S."/>
            <person name="Grose J.H."/>
        </authorList>
    </citation>
    <scope>NUCLEOTIDE SEQUENCE [LARGE SCALE GENOMIC DNA]</scope>
</reference>
<dbReference type="GeneID" id="29057165"/>
<dbReference type="Proteomes" id="UP000202181">
    <property type="component" value="Segment"/>
</dbReference>
<protein>
    <submittedName>
        <fullName evidence="1">Uncharacterized protein</fullName>
    </submittedName>
</protein>